<dbReference type="PROSITE" id="PS00195">
    <property type="entry name" value="GLUTAREDOXIN_1"/>
    <property type="match status" value="1"/>
</dbReference>
<dbReference type="EMBL" id="JADMNK010000002">
    <property type="protein sequence ID" value="MBZ0057194.1"/>
    <property type="molecule type" value="Genomic_DNA"/>
</dbReference>
<dbReference type="InterPro" id="IPR004045">
    <property type="entry name" value="Glutathione_S-Trfase_N"/>
</dbReference>
<protein>
    <submittedName>
        <fullName evidence="2">Glutaredoxin 2</fullName>
    </submittedName>
</protein>
<dbReference type="InterPro" id="IPR011901">
    <property type="entry name" value="Grx2"/>
</dbReference>
<dbReference type="NCBIfam" id="TIGR02182">
    <property type="entry name" value="GRXB"/>
    <property type="match status" value="1"/>
</dbReference>
<reference evidence="2 3" key="1">
    <citation type="submission" date="2020-11" db="EMBL/GenBank/DDBJ databases">
        <title>Draft Genome of Enterobacter sp. strain EMC7.</title>
        <authorList>
            <person name="Barman P."/>
            <person name="Sinha S."/>
            <person name="Sen S."/>
            <person name="Chakraborty R."/>
        </authorList>
    </citation>
    <scope>NUCLEOTIDE SEQUENCE [LARGE SCALE GENOMIC DNA]</scope>
    <source>
        <strain evidence="2 3">EMC7</strain>
    </source>
</reference>
<dbReference type="InterPro" id="IPR036249">
    <property type="entry name" value="Thioredoxin-like_sf"/>
</dbReference>
<evidence type="ECO:0000259" key="1">
    <source>
        <dbReference type="PROSITE" id="PS50404"/>
    </source>
</evidence>
<dbReference type="PROSITE" id="PS50404">
    <property type="entry name" value="GST_NTER"/>
    <property type="match status" value="1"/>
</dbReference>
<dbReference type="InterPro" id="IPR007494">
    <property type="entry name" value="Glutaredoxin2_C"/>
</dbReference>
<dbReference type="Gene3D" id="1.20.1050.10">
    <property type="match status" value="1"/>
</dbReference>
<dbReference type="Gene3D" id="3.40.30.10">
    <property type="entry name" value="Glutaredoxin"/>
    <property type="match status" value="1"/>
</dbReference>
<dbReference type="SUPFAM" id="SSF52833">
    <property type="entry name" value="Thioredoxin-like"/>
    <property type="match status" value="1"/>
</dbReference>
<dbReference type="Pfam" id="PF04399">
    <property type="entry name" value="Glutaredoxin2_C"/>
    <property type="match status" value="1"/>
</dbReference>
<evidence type="ECO:0000313" key="3">
    <source>
        <dbReference type="Proteomes" id="UP000706580"/>
    </source>
</evidence>
<proteinExistence type="predicted"/>
<dbReference type="InterPro" id="IPR036282">
    <property type="entry name" value="Glutathione-S-Trfase_C_sf"/>
</dbReference>
<dbReference type="InterPro" id="IPR011767">
    <property type="entry name" value="GLR_AS"/>
</dbReference>
<organism evidence="2 3">
    <name type="scientific">Leclercia barmai</name>
    <dbReference type="NCBI Taxonomy" id="2785629"/>
    <lineage>
        <taxon>Bacteria</taxon>
        <taxon>Pseudomonadati</taxon>
        <taxon>Pseudomonadota</taxon>
        <taxon>Gammaproteobacteria</taxon>
        <taxon>Enterobacterales</taxon>
        <taxon>Enterobacteriaceae</taxon>
        <taxon>Leclercia</taxon>
    </lineage>
</organism>
<keyword evidence="3" id="KW-1185">Reference proteome</keyword>
<gene>
    <name evidence="2" type="primary">grxB</name>
    <name evidence="2" type="ORF">ITX56_05080</name>
</gene>
<dbReference type="RefSeq" id="WP_139565062.1">
    <property type="nucleotide sequence ID" value="NZ_JADMNK010000002.1"/>
</dbReference>
<dbReference type="PROSITE" id="PS51354">
    <property type="entry name" value="GLUTAREDOXIN_2"/>
    <property type="match status" value="1"/>
</dbReference>
<comment type="caution">
    <text evidence="2">The sequence shown here is derived from an EMBL/GenBank/DDBJ whole genome shotgun (WGS) entry which is preliminary data.</text>
</comment>
<dbReference type="Pfam" id="PF13417">
    <property type="entry name" value="GST_N_3"/>
    <property type="match status" value="1"/>
</dbReference>
<feature type="domain" description="GST N-terminal" evidence="1">
    <location>
        <begin position="1"/>
        <end position="77"/>
    </location>
</feature>
<dbReference type="Proteomes" id="UP000706580">
    <property type="component" value="Unassembled WGS sequence"/>
</dbReference>
<dbReference type="SUPFAM" id="SSF47616">
    <property type="entry name" value="GST C-terminal domain-like"/>
    <property type="match status" value="1"/>
</dbReference>
<dbReference type="NCBIfam" id="NF007702">
    <property type="entry name" value="PRK10387.1"/>
    <property type="match status" value="1"/>
</dbReference>
<accession>A0ABS7RS94</accession>
<sequence length="211" mass="23927">MKLYVYEHCPFCIRARMIFGLKKVPHELNVIMEGDAETPTRMVGRKVVPILQKEEGVYMPESMDIVHYVDQLDGAPVIKGECDPLIDAWCKDNTRTVFNLAIPRFTRADFKELSTPAAREAYTQREIKAFGDLEALMANSQTYIDTLVDELGKIEAYLRARNAIGITDFYLFPVLNSLTIVKDFPYPDALSGYLEHVATSCHVPLFTDKAL</sequence>
<name>A0ABS7RS94_9ENTR</name>
<evidence type="ECO:0000313" key="2">
    <source>
        <dbReference type="EMBL" id="MBZ0057194.1"/>
    </source>
</evidence>